<proteinExistence type="predicted"/>
<protein>
    <submittedName>
        <fullName evidence="1">GH15 family glucan-1,4-alpha-glucosidase</fullName>
    </submittedName>
</protein>
<dbReference type="AlphaFoldDB" id="A0AAJ1X3R4"/>
<accession>A0AAJ1X3R4</accession>
<dbReference type="InterPro" id="IPR012341">
    <property type="entry name" value="6hp_glycosidase-like_sf"/>
</dbReference>
<dbReference type="GO" id="GO:0005975">
    <property type="term" value="P:carbohydrate metabolic process"/>
    <property type="evidence" value="ECO:0007669"/>
    <property type="project" value="InterPro"/>
</dbReference>
<organism evidence="1 2">
    <name type="scientific">Nocardioides zeae</name>
    <dbReference type="NCBI Taxonomy" id="1457234"/>
    <lineage>
        <taxon>Bacteria</taxon>
        <taxon>Bacillati</taxon>
        <taxon>Actinomycetota</taxon>
        <taxon>Actinomycetes</taxon>
        <taxon>Propionibacteriales</taxon>
        <taxon>Nocardioidaceae</taxon>
        <taxon>Nocardioides</taxon>
    </lineage>
</organism>
<comment type="caution">
    <text evidence="1">The sequence shown here is derived from an EMBL/GenBank/DDBJ whole genome shotgun (WGS) entry which is preliminary data.</text>
</comment>
<name>A0AAJ1X3R4_9ACTN</name>
<dbReference type="Gene3D" id="1.50.10.10">
    <property type="match status" value="1"/>
</dbReference>
<evidence type="ECO:0000313" key="2">
    <source>
        <dbReference type="Proteomes" id="UP001239215"/>
    </source>
</evidence>
<dbReference type="RefSeq" id="WP_307204614.1">
    <property type="nucleotide sequence ID" value="NZ_JAUTAN010000001.1"/>
</dbReference>
<dbReference type="Proteomes" id="UP001239215">
    <property type="component" value="Unassembled WGS sequence"/>
</dbReference>
<dbReference type="InterPro" id="IPR008928">
    <property type="entry name" value="6-hairpin_glycosidase_sf"/>
</dbReference>
<reference evidence="1" key="1">
    <citation type="submission" date="2023-07" db="EMBL/GenBank/DDBJ databases">
        <title>Functional and genomic diversity of the sorghum phyllosphere microbiome.</title>
        <authorList>
            <person name="Shade A."/>
        </authorList>
    </citation>
    <scope>NUCLEOTIDE SEQUENCE</scope>
    <source>
        <strain evidence="1">SORGH_AS_1067</strain>
    </source>
</reference>
<dbReference type="EMBL" id="JAUTAN010000001">
    <property type="protein sequence ID" value="MDQ1106684.1"/>
    <property type="molecule type" value="Genomic_DNA"/>
</dbReference>
<gene>
    <name evidence="1" type="ORF">QE405_003968</name>
</gene>
<evidence type="ECO:0000313" key="1">
    <source>
        <dbReference type="EMBL" id="MDQ1106684.1"/>
    </source>
</evidence>
<sequence>MACWEEARGRRDHVADLLRWAEDYTTFNDFLSEQVHAATGAPVAALPMPWAHGMVLLVEAALAGRQVRRLAPAP</sequence>
<dbReference type="SUPFAM" id="SSF48208">
    <property type="entry name" value="Six-hairpin glycosidases"/>
    <property type="match status" value="1"/>
</dbReference>